<dbReference type="Proteomes" id="UP000823634">
    <property type="component" value="Unassembled WGS sequence"/>
</dbReference>
<evidence type="ECO:0000313" key="3">
    <source>
        <dbReference type="Proteomes" id="UP000823634"/>
    </source>
</evidence>
<dbReference type="GO" id="GO:0016787">
    <property type="term" value="F:hydrolase activity"/>
    <property type="evidence" value="ECO:0007669"/>
    <property type="project" value="InterPro"/>
</dbReference>
<dbReference type="AlphaFoldDB" id="A0A9D9GVU1"/>
<reference evidence="2" key="2">
    <citation type="journal article" date="2021" name="PeerJ">
        <title>Extensive microbial diversity within the chicken gut microbiome revealed by metagenomics and culture.</title>
        <authorList>
            <person name="Gilroy R."/>
            <person name="Ravi A."/>
            <person name="Getino M."/>
            <person name="Pursley I."/>
            <person name="Horton D.L."/>
            <person name="Alikhan N.F."/>
            <person name="Baker D."/>
            <person name="Gharbi K."/>
            <person name="Hall N."/>
            <person name="Watson M."/>
            <person name="Adriaenssens E.M."/>
            <person name="Foster-Nyarko E."/>
            <person name="Jarju S."/>
            <person name="Secka A."/>
            <person name="Antonio M."/>
            <person name="Oren A."/>
            <person name="Chaudhuri R.R."/>
            <person name="La Ragione R."/>
            <person name="Hildebrand F."/>
            <person name="Pallen M.J."/>
        </authorList>
    </citation>
    <scope>NUCLEOTIDE SEQUENCE</scope>
    <source>
        <strain evidence="2">17113</strain>
    </source>
</reference>
<comment type="caution">
    <text evidence="2">The sequence shown here is derived from an EMBL/GenBank/DDBJ whole genome shotgun (WGS) entry which is preliminary data.</text>
</comment>
<reference evidence="2" key="1">
    <citation type="submission" date="2020-10" db="EMBL/GenBank/DDBJ databases">
        <authorList>
            <person name="Gilroy R."/>
        </authorList>
    </citation>
    <scope>NUCLEOTIDE SEQUENCE</scope>
    <source>
        <strain evidence="2">17113</strain>
    </source>
</reference>
<dbReference type="SUPFAM" id="SSF51556">
    <property type="entry name" value="Metallo-dependent hydrolases"/>
    <property type="match status" value="1"/>
</dbReference>
<dbReference type="InterPro" id="IPR006680">
    <property type="entry name" value="Amidohydro-rel"/>
</dbReference>
<protein>
    <submittedName>
        <fullName evidence="2">Amidohydrolase</fullName>
    </submittedName>
</protein>
<dbReference type="Gene3D" id="3.20.20.140">
    <property type="entry name" value="Metal-dependent hydrolases"/>
    <property type="match status" value="1"/>
</dbReference>
<proteinExistence type="predicted"/>
<feature type="domain" description="Amidohydrolase-related" evidence="1">
    <location>
        <begin position="68"/>
        <end position="260"/>
    </location>
</feature>
<organism evidence="2 3">
    <name type="scientific">Candidatus Alloenteromonas pullistercoris</name>
    <dbReference type="NCBI Taxonomy" id="2840785"/>
    <lineage>
        <taxon>Bacteria</taxon>
        <taxon>Bacillati</taxon>
        <taxon>Bacillota</taxon>
        <taxon>Bacillota incertae sedis</taxon>
        <taxon>Candidatus Alloenteromonas</taxon>
    </lineage>
</organism>
<gene>
    <name evidence="2" type="ORF">IAC61_02955</name>
</gene>
<accession>A0A9D9GVU1</accession>
<evidence type="ECO:0000259" key="1">
    <source>
        <dbReference type="Pfam" id="PF04909"/>
    </source>
</evidence>
<dbReference type="InterPro" id="IPR032466">
    <property type="entry name" value="Metal_Hydrolase"/>
</dbReference>
<evidence type="ECO:0000313" key="2">
    <source>
        <dbReference type="EMBL" id="MBO8426262.1"/>
    </source>
</evidence>
<name>A0A9D9GVU1_9FIRM</name>
<dbReference type="Pfam" id="PF04909">
    <property type="entry name" value="Amidohydro_2"/>
    <property type="match status" value="1"/>
</dbReference>
<dbReference type="EMBL" id="JADINA010000019">
    <property type="protein sequence ID" value="MBO8426262.1"/>
    <property type="molecule type" value="Genomic_DNA"/>
</dbReference>
<sequence>MKIIDAHAHIASWPSLKEAEHLILLSEEKYGIAYSLVSNCDGAEFPSVGDPTPKGKSTLACIKETLAFQSRNKERIGALMWIRPYEEKPSEELVEYIKKNRKRILAIKFHPYEEHLSILSPKLVPWIKLARQFSFPLLVHCAADRYSSVLHLEKACRKYADLTFVAAHLELCTDNSRCIEIMKRTSNLYADSAWVKLDNVKRVLREVGIDRIMFGTDNPIDGLDTLDNPIYREYFSPYCGLSEEEKEHFFHLNAERVYGL</sequence>